<name>A0A4E9EJI0_GIBZA</name>
<feature type="region of interest" description="Disordered" evidence="1">
    <location>
        <begin position="199"/>
        <end position="274"/>
    </location>
</feature>
<feature type="compositionally biased region" description="Gly residues" evidence="1">
    <location>
        <begin position="229"/>
        <end position="244"/>
    </location>
</feature>
<feature type="region of interest" description="Disordered" evidence="1">
    <location>
        <begin position="480"/>
        <end position="554"/>
    </location>
</feature>
<feature type="compositionally biased region" description="Polar residues" evidence="1">
    <location>
        <begin position="519"/>
        <end position="530"/>
    </location>
</feature>
<proteinExistence type="predicted"/>
<reference evidence="2" key="1">
    <citation type="submission" date="2019-04" db="EMBL/GenBank/DDBJ databases">
        <authorList>
            <person name="Melise S."/>
            <person name="Noan J."/>
            <person name="Okalmin O."/>
        </authorList>
    </citation>
    <scope>NUCLEOTIDE SEQUENCE</scope>
    <source>
        <strain evidence="2">FN9</strain>
    </source>
</reference>
<sequence length="656" mass="71898">MPCLTLQLTDGHEENPPLLHVFLQTRTVAERCIDVGADRWSAAQFEKRAGERVNEFTDRFSGRSHCHERTIEELIGKPRSIAIHPAASLKTTQGSPESIQQLVRRSAARAASSVDPCPSLESDHSSVDNGPTTQPQNMSSATSEAQVPLPQPAAADPPIFSVIRQVLAYDPLYAEDVISGIRNLPANRRSILILHEDECIDGPSSKPHKASNKSSKKRQRSKDNSTAGDGTGGDQQGDGEGAGGAREDGADETGDGESNGNSPPKKKRSKERNQDKIRRWICPYRLAYPEIHDNRDFSYCSANMTAVHKWRNHLFDHHSQEAKSKDTDGEAHARFYMSNDQKDSVEKKVAESGEHRPRPTPEWLTHCKNLFIDVWLILFPKDQFPHFNEPLSPFYADDDEIPDLCQYLVQKVGILVEPLLQARAEQAVRDKAIASTTDFVLSAEGMKAVMSETIAIALRSSPAATGATQWAVRATSEMLQNAAGQSRGEHRDANRGDGRDESRDEGRDEGRDEDESDNHGPSTPSDSATAPRTPGPTEDTVPKEATPTINVRLFPEGTRVTIDLVPDTTPLDSKTRSIQLTHPSIVYVASMSQSRIPPASAPAPAPAAVPASAPEPIPQPAPVPTPPAMNELDDDFMSNMDLDFTTYWIGNTETKL</sequence>
<feature type="compositionally biased region" description="Basic and acidic residues" evidence="1">
    <location>
        <begin position="340"/>
        <end position="359"/>
    </location>
</feature>
<accession>A0A4E9EJI0</accession>
<evidence type="ECO:0000256" key="1">
    <source>
        <dbReference type="SAM" id="MobiDB-lite"/>
    </source>
</evidence>
<feature type="compositionally biased region" description="Polar residues" evidence="1">
    <location>
        <begin position="127"/>
        <end position="145"/>
    </location>
</feature>
<gene>
    <name evidence="2" type="ORF">FUG_LOCUS510623</name>
</gene>
<feature type="compositionally biased region" description="Basic residues" evidence="1">
    <location>
        <begin position="206"/>
        <end position="220"/>
    </location>
</feature>
<feature type="region of interest" description="Disordered" evidence="1">
    <location>
        <begin position="113"/>
        <end position="152"/>
    </location>
</feature>
<feature type="compositionally biased region" description="Basic and acidic residues" evidence="1">
    <location>
        <begin position="487"/>
        <end position="510"/>
    </location>
</feature>
<protein>
    <submittedName>
        <fullName evidence="2">Uncharacterized protein</fullName>
    </submittedName>
</protein>
<evidence type="ECO:0000313" key="2">
    <source>
        <dbReference type="EMBL" id="VIO63019.1"/>
    </source>
</evidence>
<organism evidence="2">
    <name type="scientific">Gibberella zeae</name>
    <name type="common">Wheat head blight fungus</name>
    <name type="synonym">Fusarium graminearum</name>
    <dbReference type="NCBI Taxonomy" id="5518"/>
    <lineage>
        <taxon>Eukaryota</taxon>
        <taxon>Fungi</taxon>
        <taxon>Dikarya</taxon>
        <taxon>Ascomycota</taxon>
        <taxon>Pezizomycotina</taxon>
        <taxon>Sordariomycetes</taxon>
        <taxon>Hypocreomycetidae</taxon>
        <taxon>Hypocreales</taxon>
        <taxon>Nectriaceae</taxon>
        <taxon>Fusarium</taxon>
    </lineage>
</organism>
<dbReference type="EMBL" id="CAAKMV010000172">
    <property type="protein sequence ID" value="VIO63019.1"/>
    <property type="molecule type" value="Genomic_DNA"/>
</dbReference>
<dbReference type="AlphaFoldDB" id="A0A4E9EJI0"/>
<feature type="region of interest" description="Disordered" evidence="1">
    <location>
        <begin position="340"/>
        <end position="360"/>
    </location>
</feature>